<gene>
    <name evidence="7" type="ORF">P8935_13195</name>
</gene>
<comment type="function">
    <text evidence="5">May play a role in fatty acid biosynthesis and insulin sensitivity.</text>
</comment>
<proteinExistence type="inferred from homology"/>
<accession>A0AAU7DDW6</accession>
<dbReference type="EMBL" id="CP121196">
    <property type="protein sequence ID" value="XBH15525.1"/>
    <property type="molecule type" value="Genomic_DNA"/>
</dbReference>
<dbReference type="GO" id="GO:0006631">
    <property type="term" value="P:fatty acid metabolic process"/>
    <property type="evidence" value="ECO:0007669"/>
    <property type="project" value="UniProtKB-KW"/>
</dbReference>
<evidence type="ECO:0000256" key="6">
    <source>
        <dbReference type="ARBA" id="ARBA00040545"/>
    </source>
</evidence>
<dbReference type="RefSeq" id="WP_348260758.1">
    <property type="nucleotide sequence ID" value="NZ_CP121196.1"/>
</dbReference>
<sequence>MSYENISFSTEESIAIVTLNRPQRRNALSLALMRELIDCLNAIGNRRDVRVVILAAAGRAFSSGHDLSEMVGRSLDDYRELFGVCTELMAKVQSIPQPVIAEVQGVATAAGCQLVAACDLAIASEEATFATPGVKIGLFCTTPMVAVSRAIGRKRALEMLLTGESIDARTAAEWGLVNRVVSSGELRAETLKLAHRIAVASDVVVALGKQAFYAQIDLEQPGAYAYAQEVMSKNAIADDAQEGISAFLEKRAARWTGAEASTSWVGLCQDS</sequence>
<protein>
    <recommendedName>
        <fullName evidence="6">Enoyl-CoA hydratase domain-containing protein 3, mitochondrial</fullName>
    </recommendedName>
</protein>
<keyword evidence="2" id="KW-0276">Fatty acid metabolism</keyword>
<dbReference type="CDD" id="cd06558">
    <property type="entry name" value="crotonase-like"/>
    <property type="match status" value="1"/>
</dbReference>
<organism evidence="7">
    <name type="scientific">Telmatobacter sp. DSM 110680</name>
    <dbReference type="NCBI Taxonomy" id="3036704"/>
    <lineage>
        <taxon>Bacteria</taxon>
        <taxon>Pseudomonadati</taxon>
        <taxon>Acidobacteriota</taxon>
        <taxon>Terriglobia</taxon>
        <taxon>Terriglobales</taxon>
        <taxon>Acidobacteriaceae</taxon>
        <taxon>Telmatobacter</taxon>
    </lineage>
</organism>
<evidence type="ECO:0000256" key="2">
    <source>
        <dbReference type="ARBA" id="ARBA00022832"/>
    </source>
</evidence>
<dbReference type="InterPro" id="IPR052377">
    <property type="entry name" value="Mitochondrial_ECH-domain"/>
</dbReference>
<evidence type="ECO:0000256" key="3">
    <source>
        <dbReference type="ARBA" id="ARBA00022946"/>
    </source>
</evidence>
<dbReference type="InterPro" id="IPR001753">
    <property type="entry name" value="Enoyl-CoA_hydra/iso"/>
</dbReference>
<keyword evidence="3" id="KW-0809">Transit peptide</keyword>
<reference evidence="7" key="1">
    <citation type="submission" date="2023-03" db="EMBL/GenBank/DDBJ databases">
        <title>Edaphobacter sp.</title>
        <authorList>
            <person name="Huber K.J."/>
            <person name="Papendorf J."/>
            <person name="Pilke C."/>
            <person name="Bunk B."/>
            <person name="Sproeer C."/>
            <person name="Pester M."/>
        </authorList>
    </citation>
    <scope>NUCLEOTIDE SEQUENCE</scope>
    <source>
        <strain evidence="7">DSM 110680</strain>
    </source>
</reference>
<dbReference type="InterPro" id="IPR014748">
    <property type="entry name" value="Enoyl-CoA_hydra_C"/>
</dbReference>
<dbReference type="NCBIfam" id="NF006008">
    <property type="entry name" value="PRK08139.1"/>
    <property type="match status" value="1"/>
</dbReference>
<dbReference type="InterPro" id="IPR029045">
    <property type="entry name" value="ClpP/crotonase-like_dom_sf"/>
</dbReference>
<dbReference type="PANTHER" id="PTHR43602:SF1">
    <property type="entry name" value="ENOYL-COA HYDRATASE DOMAIN-CONTAINING PROTEIN 3, MITOCHONDRIAL"/>
    <property type="match status" value="1"/>
</dbReference>
<dbReference type="Gene3D" id="3.90.226.10">
    <property type="entry name" value="2-enoyl-CoA Hydratase, Chain A, domain 1"/>
    <property type="match status" value="1"/>
</dbReference>
<name>A0AAU7DDW6_9BACT</name>
<keyword evidence="4" id="KW-0443">Lipid metabolism</keyword>
<dbReference type="PANTHER" id="PTHR43602">
    <property type="match status" value="1"/>
</dbReference>
<keyword evidence="7" id="KW-0456">Lyase</keyword>
<evidence type="ECO:0000256" key="4">
    <source>
        <dbReference type="ARBA" id="ARBA00023098"/>
    </source>
</evidence>
<dbReference type="Pfam" id="PF00378">
    <property type="entry name" value="ECH_1"/>
    <property type="match status" value="1"/>
</dbReference>
<comment type="similarity">
    <text evidence="1">Belongs to the enoyl-CoA hydratase/isomerase family.</text>
</comment>
<evidence type="ECO:0000313" key="7">
    <source>
        <dbReference type="EMBL" id="XBH15525.1"/>
    </source>
</evidence>
<dbReference type="SUPFAM" id="SSF52096">
    <property type="entry name" value="ClpP/crotonase"/>
    <property type="match status" value="1"/>
</dbReference>
<dbReference type="Gene3D" id="1.10.12.10">
    <property type="entry name" value="Lyase 2-enoyl-coa Hydratase, Chain A, domain 2"/>
    <property type="match status" value="1"/>
</dbReference>
<dbReference type="GO" id="GO:0016836">
    <property type="term" value="F:hydro-lyase activity"/>
    <property type="evidence" value="ECO:0007669"/>
    <property type="project" value="TreeGrafter"/>
</dbReference>
<evidence type="ECO:0000256" key="1">
    <source>
        <dbReference type="ARBA" id="ARBA00005254"/>
    </source>
</evidence>
<evidence type="ECO:0000256" key="5">
    <source>
        <dbReference type="ARBA" id="ARBA00037410"/>
    </source>
</evidence>
<dbReference type="AlphaFoldDB" id="A0AAU7DDW6"/>